<sequence length="63" mass="7400">MKLEWALLRANPNTIELPEDKPESFEVYPYWVYSKTLPAAESDRRHSDNKNNKFATIYVLGEL</sequence>
<dbReference type="OrthoDB" id="1022638at2759"/>
<name>A0A6A6DD12_9PEZI</name>
<dbReference type="EMBL" id="ML994689">
    <property type="protein sequence ID" value="KAF2177424.1"/>
    <property type="molecule type" value="Genomic_DNA"/>
</dbReference>
<gene>
    <name evidence="1" type="ORF">K469DRAFT_377560</name>
</gene>
<proteinExistence type="predicted"/>
<organism evidence="1 2">
    <name type="scientific">Zopfia rhizophila CBS 207.26</name>
    <dbReference type="NCBI Taxonomy" id="1314779"/>
    <lineage>
        <taxon>Eukaryota</taxon>
        <taxon>Fungi</taxon>
        <taxon>Dikarya</taxon>
        <taxon>Ascomycota</taxon>
        <taxon>Pezizomycotina</taxon>
        <taxon>Dothideomycetes</taxon>
        <taxon>Dothideomycetes incertae sedis</taxon>
        <taxon>Zopfiaceae</taxon>
        <taxon>Zopfia</taxon>
    </lineage>
</organism>
<accession>A0A6A6DD12</accession>
<evidence type="ECO:0000313" key="2">
    <source>
        <dbReference type="Proteomes" id="UP000800200"/>
    </source>
</evidence>
<keyword evidence="2" id="KW-1185">Reference proteome</keyword>
<reference evidence="1" key="1">
    <citation type="journal article" date="2020" name="Stud. Mycol.">
        <title>101 Dothideomycetes genomes: a test case for predicting lifestyles and emergence of pathogens.</title>
        <authorList>
            <person name="Haridas S."/>
            <person name="Albert R."/>
            <person name="Binder M."/>
            <person name="Bloem J."/>
            <person name="Labutti K."/>
            <person name="Salamov A."/>
            <person name="Andreopoulos B."/>
            <person name="Baker S."/>
            <person name="Barry K."/>
            <person name="Bills G."/>
            <person name="Bluhm B."/>
            <person name="Cannon C."/>
            <person name="Castanera R."/>
            <person name="Culley D."/>
            <person name="Daum C."/>
            <person name="Ezra D."/>
            <person name="Gonzalez J."/>
            <person name="Henrissat B."/>
            <person name="Kuo A."/>
            <person name="Liang C."/>
            <person name="Lipzen A."/>
            <person name="Lutzoni F."/>
            <person name="Magnuson J."/>
            <person name="Mondo S."/>
            <person name="Nolan M."/>
            <person name="Ohm R."/>
            <person name="Pangilinan J."/>
            <person name="Park H.-J."/>
            <person name="Ramirez L."/>
            <person name="Alfaro M."/>
            <person name="Sun H."/>
            <person name="Tritt A."/>
            <person name="Yoshinaga Y."/>
            <person name="Zwiers L.-H."/>
            <person name="Turgeon B."/>
            <person name="Goodwin S."/>
            <person name="Spatafora J."/>
            <person name="Crous P."/>
            <person name="Grigoriev I."/>
        </authorList>
    </citation>
    <scope>NUCLEOTIDE SEQUENCE</scope>
    <source>
        <strain evidence="1">CBS 207.26</strain>
    </source>
</reference>
<evidence type="ECO:0000313" key="1">
    <source>
        <dbReference type="EMBL" id="KAF2177424.1"/>
    </source>
</evidence>
<dbReference type="AlphaFoldDB" id="A0A6A6DD12"/>
<protein>
    <submittedName>
        <fullName evidence="1">Uncharacterized protein</fullName>
    </submittedName>
</protein>
<dbReference type="Proteomes" id="UP000800200">
    <property type="component" value="Unassembled WGS sequence"/>
</dbReference>